<organism evidence="1 2">
    <name type="scientific">Cudoniella acicularis</name>
    <dbReference type="NCBI Taxonomy" id="354080"/>
    <lineage>
        <taxon>Eukaryota</taxon>
        <taxon>Fungi</taxon>
        <taxon>Dikarya</taxon>
        <taxon>Ascomycota</taxon>
        <taxon>Pezizomycotina</taxon>
        <taxon>Leotiomycetes</taxon>
        <taxon>Helotiales</taxon>
        <taxon>Tricladiaceae</taxon>
        <taxon>Cudoniella</taxon>
    </lineage>
</organism>
<dbReference type="AlphaFoldDB" id="A0A8H4W6A5"/>
<accession>A0A8H4W6A5</accession>
<comment type="caution">
    <text evidence="1">The sequence shown here is derived from an EMBL/GenBank/DDBJ whole genome shotgun (WGS) entry which is preliminary data.</text>
</comment>
<sequence length="179" mass="20422">MPSNKDRLYVVLYARGGLAKMPGKEDTYHWALIVGPKDEEEGGHGMRYHAKERMIAAGQSEWFFDERETTLEATSMLLVRITVAKVKKMDQLVNTLRSVPIKQGEPGWNCVIWVKEALQALQTDGKALGTSDIEWQKVRDAAMRYVQEKKDEHRFDGKGDFNMKWAATYSLLEGKETTP</sequence>
<keyword evidence="2" id="KW-1185">Reference proteome</keyword>
<proteinExistence type="predicted"/>
<reference evidence="1 2" key="1">
    <citation type="submission" date="2020-03" db="EMBL/GenBank/DDBJ databases">
        <title>Draft Genome Sequence of Cudoniella acicularis.</title>
        <authorList>
            <person name="Buettner E."/>
            <person name="Kellner H."/>
        </authorList>
    </citation>
    <scope>NUCLEOTIDE SEQUENCE [LARGE SCALE GENOMIC DNA]</scope>
    <source>
        <strain evidence="1 2">DSM 108380</strain>
    </source>
</reference>
<dbReference type="OrthoDB" id="2679825at2759"/>
<evidence type="ECO:0000313" key="1">
    <source>
        <dbReference type="EMBL" id="KAF4635878.1"/>
    </source>
</evidence>
<dbReference type="Pfam" id="PF21858">
    <property type="entry name" value="DUF6914"/>
    <property type="match status" value="1"/>
</dbReference>
<dbReference type="EMBL" id="JAAMPI010000094">
    <property type="protein sequence ID" value="KAF4635878.1"/>
    <property type="molecule type" value="Genomic_DNA"/>
</dbReference>
<evidence type="ECO:0000313" key="2">
    <source>
        <dbReference type="Proteomes" id="UP000566819"/>
    </source>
</evidence>
<dbReference type="Proteomes" id="UP000566819">
    <property type="component" value="Unassembled WGS sequence"/>
</dbReference>
<dbReference type="InterPro" id="IPR054208">
    <property type="entry name" value="DUF6914"/>
</dbReference>
<gene>
    <name evidence="1" type="ORF">G7Y89_g2198</name>
</gene>
<name>A0A8H4W6A5_9HELO</name>
<protein>
    <submittedName>
        <fullName evidence="1">Uncharacterized protein</fullName>
    </submittedName>
</protein>